<dbReference type="InterPro" id="IPR029485">
    <property type="entry name" value="CAT_C"/>
</dbReference>
<feature type="transmembrane region" description="Helical" evidence="7">
    <location>
        <begin position="495"/>
        <end position="516"/>
    </location>
</feature>
<feature type="transmembrane region" description="Helical" evidence="7">
    <location>
        <begin position="154"/>
        <end position="175"/>
    </location>
</feature>
<dbReference type="Pfam" id="PF13520">
    <property type="entry name" value="AA_permease_2"/>
    <property type="match status" value="1"/>
</dbReference>
<evidence type="ECO:0000256" key="3">
    <source>
        <dbReference type="ARBA" id="ARBA00022692"/>
    </source>
</evidence>
<gene>
    <name evidence="9" type="ORF">PSACC_03255</name>
</gene>
<keyword evidence="4 7" id="KW-1133">Transmembrane helix</keyword>
<dbReference type="Gene3D" id="1.20.1740.10">
    <property type="entry name" value="Amino acid/polyamine transporter I"/>
    <property type="match status" value="1"/>
</dbReference>
<feature type="transmembrane region" description="Helical" evidence="7">
    <location>
        <begin position="353"/>
        <end position="370"/>
    </location>
</feature>
<feature type="transmembrane region" description="Helical" evidence="7">
    <location>
        <begin position="63"/>
        <end position="84"/>
    </location>
</feature>
<feature type="region of interest" description="Disordered" evidence="6">
    <location>
        <begin position="540"/>
        <end position="568"/>
    </location>
</feature>
<feature type="transmembrane region" description="Helical" evidence="7">
    <location>
        <begin position="302"/>
        <end position="325"/>
    </location>
</feature>
<dbReference type="AlphaFoldDB" id="A0A2H9TH26"/>
<feature type="transmembrane region" description="Helical" evidence="7">
    <location>
        <begin position="187"/>
        <end position="209"/>
    </location>
</feature>
<dbReference type="InterPro" id="IPR002293">
    <property type="entry name" value="AA/rel_permease1"/>
</dbReference>
<evidence type="ECO:0000256" key="7">
    <source>
        <dbReference type="SAM" id="Phobius"/>
    </source>
</evidence>
<reference evidence="9 10" key="1">
    <citation type="submission" date="2016-10" db="EMBL/GenBank/DDBJ databases">
        <title>The genome of Paramicrosporidium saccamoebae is the missing link in understanding Cryptomycota and Microsporidia evolution.</title>
        <authorList>
            <person name="Quandt C.A."/>
            <person name="Beaudet D."/>
            <person name="Corsaro D."/>
            <person name="Michel R."/>
            <person name="Corradi N."/>
            <person name="James T."/>
        </authorList>
    </citation>
    <scope>NUCLEOTIDE SEQUENCE [LARGE SCALE GENOMIC DNA]</scope>
    <source>
        <strain evidence="9 10">KSL3</strain>
    </source>
</reference>
<feature type="compositionally biased region" description="Low complexity" evidence="6">
    <location>
        <begin position="543"/>
        <end position="553"/>
    </location>
</feature>
<feature type="transmembrane region" description="Helical" evidence="7">
    <location>
        <begin position="412"/>
        <end position="431"/>
    </location>
</feature>
<sequence length="630" mass="68636">MFWSKLWDALTRRKPLEKGLAQVSSVKHLTWYDLSAYGIATTVGGGIYVTVGRVARDLTGPSVVLSIGLAGLLSLLTGICYLEFASALPIAGSGYAYFYVMLGEFLGWFVGWNLTLEYSFAAAAIAGGWTRYFVTLMAQLGWRMPRALFDVPLAGMLRINMLAAILCLLVGALVSRGLKFGALLTNIVTLINVSIIIFILVVGGFFMTAQNWRPFMPYGLGGVFSGSGEMFFSFIGYDGISSLAGEALNPARDLPIAVFITITTVTLLYMGVGLVLTGMQPYLTLDEDSPLITAFVSVGATWASYVVAVCALFTMATTIFTCLVGQPKIFQAIAKDGLLPPLLAKEDRRSTPIGSVVFTTLLTAAIAMLLDVNSGLIDMVNFGILLAMSMLCTGLLLVRLEQHEPITLLGNCLTYTYFLGCIASTLTYMYAPLVAALVTVGLTMVVPFLGLSYLFIRYRVELKSLSPAFQCPLLPVLPCIAVAANSYLMMQMSNMAMGFLQFSIWTVVGLIVYFAYGIHHSHLIHDHLILSKNEVDDKEVDSPVKGPVSPKSPIRTPTSPKDKNSSESMTALNIPDWAYKMDILIRVTPMGNPYRLTVSKYVLQHGLISQAATKLVKLRRNYPLTISFAH</sequence>
<feature type="transmembrane region" description="Helical" evidence="7">
    <location>
        <begin position="96"/>
        <end position="114"/>
    </location>
</feature>
<evidence type="ECO:0000313" key="9">
    <source>
        <dbReference type="EMBL" id="PJF16920.1"/>
    </source>
</evidence>
<protein>
    <submittedName>
        <fullName evidence="9">Amino acid permease</fullName>
    </submittedName>
</protein>
<dbReference type="GO" id="GO:0015171">
    <property type="term" value="F:amino acid transmembrane transporter activity"/>
    <property type="evidence" value="ECO:0007669"/>
    <property type="project" value="TreeGrafter"/>
</dbReference>
<feature type="transmembrane region" description="Helical" evidence="7">
    <location>
        <begin position="34"/>
        <end position="51"/>
    </location>
</feature>
<evidence type="ECO:0000256" key="6">
    <source>
        <dbReference type="SAM" id="MobiDB-lite"/>
    </source>
</evidence>
<evidence type="ECO:0000256" key="5">
    <source>
        <dbReference type="ARBA" id="ARBA00023136"/>
    </source>
</evidence>
<feature type="transmembrane region" description="Helical" evidence="7">
    <location>
        <begin position="215"/>
        <end position="235"/>
    </location>
</feature>
<feature type="transmembrane region" description="Helical" evidence="7">
    <location>
        <begin position="256"/>
        <end position="282"/>
    </location>
</feature>
<evidence type="ECO:0000313" key="10">
    <source>
        <dbReference type="Proteomes" id="UP000240830"/>
    </source>
</evidence>
<accession>A0A2H9TH26</accession>
<dbReference type="PANTHER" id="PTHR43243">
    <property type="entry name" value="INNER MEMBRANE TRANSPORTER YGJI-RELATED"/>
    <property type="match status" value="1"/>
</dbReference>
<dbReference type="Proteomes" id="UP000240830">
    <property type="component" value="Unassembled WGS sequence"/>
</dbReference>
<keyword evidence="5 7" id="KW-0472">Membrane</keyword>
<dbReference type="Pfam" id="PF13906">
    <property type="entry name" value="AA_permease_C"/>
    <property type="match status" value="1"/>
</dbReference>
<proteinExistence type="predicted"/>
<evidence type="ECO:0000256" key="2">
    <source>
        <dbReference type="ARBA" id="ARBA00022448"/>
    </source>
</evidence>
<feature type="domain" description="Cationic amino acid transporter C-terminal" evidence="8">
    <location>
        <begin position="469"/>
        <end position="521"/>
    </location>
</feature>
<keyword evidence="2" id="KW-0813">Transport</keyword>
<dbReference type="OrthoDB" id="5982228at2759"/>
<keyword evidence="3 7" id="KW-0812">Transmembrane</keyword>
<name>A0A2H9TH26_9FUNG</name>
<feature type="transmembrane region" description="Helical" evidence="7">
    <location>
        <begin position="382"/>
        <end position="400"/>
    </location>
</feature>
<organism evidence="9 10">
    <name type="scientific">Paramicrosporidium saccamoebae</name>
    <dbReference type="NCBI Taxonomy" id="1246581"/>
    <lineage>
        <taxon>Eukaryota</taxon>
        <taxon>Fungi</taxon>
        <taxon>Fungi incertae sedis</taxon>
        <taxon>Cryptomycota</taxon>
        <taxon>Cryptomycota incertae sedis</taxon>
        <taxon>Paramicrosporidium</taxon>
    </lineage>
</organism>
<dbReference type="PANTHER" id="PTHR43243:SF4">
    <property type="entry name" value="CATIONIC AMINO ACID TRANSPORTER 4"/>
    <property type="match status" value="1"/>
</dbReference>
<dbReference type="STRING" id="1246581.A0A2H9TH26"/>
<keyword evidence="10" id="KW-1185">Reference proteome</keyword>
<feature type="transmembrane region" description="Helical" evidence="7">
    <location>
        <begin position="468"/>
        <end position="489"/>
    </location>
</feature>
<dbReference type="EMBL" id="MTSL01000201">
    <property type="protein sequence ID" value="PJF16920.1"/>
    <property type="molecule type" value="Genomic_DNA"/>
</dbReference>
<evidence type="ECO:0000256" key="1">
    <source>
        <dbReference type="ARBA" id="ARBA00004141"/>
    </source>
</evidence>
<comment type="caution">
    <text evidence="9">The sequence shown here is derived from an EMBL/GenBank/DDBJ whole genome shotgun (WGS) entry which is preliminary data.</text>
</comment>
<feature type="transmembrane region" description="Helical" evidence="7">
    <location>
        <begin position="437"/>
        <end position="456"/>
    </location>
</feature>
<dbReference type="GO" id="GO:0016020">
    <property type="term" value="C:membrane"/>
    <property type="evidence" value="ECO:0007669"/>
    <property type="project" value="UniProtKB-SubCell"/>
</dbReference>
<feature type="transmembrane region" description="Helical" evidence="7">
    <location>
        <begin position="121"/>
        <end position="142"/>
    </location>
</feature>
<evidence type="ECO:0000259" key="8">
    <source>
        <dbReference type="Pfam" id="PF13906"/>
    </source>
</evidence>
<comment type="subcellular location">
    <subcellularLocation>
        <location evidence="1">Membrane</location>
        <topology evidence="1">Multi-pass membrane protein</topology>
    </subcellularLocation>
</comment>
<evidence type="ECO:0000256" key="4">
    <source>
        <dbReference type="ARBA" id="ARBA00022989"/>
    </source>
</evidence>